<accession>A0A1R1XDF5</accession>
<dbReference type="EMBL" id="LSSN01001094">
    <property type="protein sequence ID" value="OMJ21061.1"/>
    <property type="molecule type" value="Genomic_DNA"/>
</dbReference>
<dbReference type="Proteomes" id="UP000187283">
    <property type="component" value="Unassembled WGS sequence"/>
</dbReference>
<keyword evidence="4" id="KW-1185">Reference proteome</keyword>
<reference evidence="2 4" key="1">
    <citation type="submission" date="2017-01" db="EMBL/GenBank/DDBJ databases">
        <authorList>
            <person name="Mah S.A."/>
            <person name="Swanson W.J."/>
            <person name="Moy G.W."/>
            <person name="Vacquier V.D."/>
        </authorList>
    </citation>
    <scope>NUCLEOTIDE SEQUENCE [LARGE SCALE GENOMIC DNA]</scope>
    <source>
        <strain evidence="2 4">GSMNP</strain>
    </source>
</reference>
<dbReference type="AlphaFoldDB" id="A0A1R1XDF5"/>
<comment type="caution">
    <text evidence="2">The sequence shown here is derived from an EMBL/GenBank/DDBJ whole genome shotgun (WGS) entry which is preliminary data.</text>
</comment>
<protein>
    <submittedName>
        <fullName evidence="2">Uncharacterized protein</fullName>
    </submittedName>
</protein>
<name>A0A1R1XDF5_9FUNG</name>
<sequence>MQVMTSTPKIYPETKKSIFDTSQFIEEKLNQQAARKHSRSTSHAFPSSDRESMGKILALLEGMEESYRSPMGTICDQVKVPNFLQYASSHGQAENPRSFSRAARILLKYIHRPKDEWRNTDGHHPKTSEPVDPRAAF</sequence>
<feature type="region of interest" description="Disordered" evidence="1">
    <location>
        <begin position="29"/>
        <end position="50"/>
    </location>
</feature>
<organism evidence="2 4">
    <name type="scientific">Smittium culicis</name>
    <dbReference type="NCBI Taxonomy" id="133412"/>
    <lineage>
        <taxon>Eukaryota</taxon>
        <taxon>Fungi</taxon>
        <taxon>Fungi incertae sedis</taxon>
        <taxon>Zoopagomycota</taxon>
        <taxon>Kickxellomycotina</taxon>
        <taxon>Harpellomycetes</taxon>
        <taxon>Harpellales</taxon>
        <taxon>Legeriomycetaceae</taxon>
        <taxon>Smittium</taxon>
    </lineage>
</organism>
<evidence type="ECO:0000313" key="2">
    <source>
        <dbReference type="EMBL" id="OMJ12681.1"/>
    </source>
</evidence>
<evidence type="ECO:0000313" key="3">
    <source>
        <dbReference type="EMBL" id="OMJ21061.1"/>
    </source>
</evidence>
<dbReference type="EMBL" id="LSSN01003855">
    <property type="protein sequence ID" value="OMJ12681.1"/>
    <property type="molecule type" value="Genomic_DNA"/>
</dbReference>
<evidence type="ECO:0000313" key="4">
    <source>
        <dbReference type="Proteomes" id="UP000187283"/>
    </source>
</evidence>
<gene>
    <name evidence="3" type="ORF">AYI70_g3705</name>
    <name evidence="2" type="ORF">AYI70_g8964</name>
</gene>
<proteinExistence type="predicted"/>
<feature type="region of interest" description="Disordered" evidence="1">
    <location>
        <begin position="114"/>
        <end position="137"/>
    </location>
</feature>
<evidence type="ECO:0000256" key="1">
    <source>
        <dbReference type="SAM" id="MobiDB-lite"/>
    </source>
</evidence>